<dbReference type="Proteomes" id="UP000499080">
    <property type="component" value="Unassembled WGS sequence"/>
</dbReference>
<name>A0A4Y2JBC7_ARAVE</name>
<evidence type="ECO:0000313" key="1">
    <source>
        <dbReference type="EMBL" id="GBM87360.1"/>
    </source>
</evidence>
<accession>A0A4Y2JBC7</accession>
<comment type="caution">
    <text evidence="1">The sequence shown here is derived from an EMBL/GenBank/DDBJ whole genome shotgun (WGS) entry which is preliminary data.</text>
</comment>
<reference evidence="1 2" key="1">
    <citation type="journal article" date="2019" name="Sci. Rep.">
        <title>Orb-weaving spider Araneus ventricosus genome elucidates the spidroin gene catalogue.</title>
        <authorList>
            <person name="Kono N."/>
            <person name="Nakamura H."/>
            <person name="Ohtoshi R."/>
            <person name="Moran D.A.P."/>
            <person name="Shinohara A."/>
            <person name="Yoshida Y."/>
            <person name="Fujiwara M."/>
            <person name="Mori M."/>
            <person name="Tomita M."/>
            <person name="Arakawa K."/>
        </authorList>
    </citation>
    <scope>NUCLEOTIDE SEQUENCE [LARGE SCALE GENOMIC DNA]</scope>
</reference>
<organism evidence="1 2">
    <name type="scientific">Araneus ventricosus</name>
    <name type="common">Orbweaver spider</name>
    <name type="synonym">Epeira ventricosa</name>
    <dbReference type="NCBI Taxonomy" id="182803"/>
    <lineage>
        <taxon>Eukaryota</taxon>
        <taxon>Metazoa</taxon>
        <taxon>Ecdysozoa</taxon>
        <taxon>Arthropoda</taxon>
        <taxon>Chelicerata</taxon>
        <taxon>Arachnida</taxon>
        <taxon>Araneae</taxon>
        <taxon>Araneomorphae</taxon>
        <taxon>Entelegynae</taxon>
        <taxon>Araneoidea</taxon>
        <taxon>Araneidae</taxon>
        <taxon>Araneus</taxon>
    </lineage>
</organism>
<proteinExistence type="predicted"/>
<evidence type="ECO:0000313" key="2">
    <source>
        <dbReference type="Proteomes" id="UP000499080"/>
    </source>
</evidence>
<evidence type="ECO:0008006" key="3">
    <source>
        <dbReference type="Google" id="ProtNLM"/>
    </source>
</evidence>
<keyword evidence="2" id="KW-1185">Reference proteome</keyword>
<dbReference type="AlphaFoldDB" id="A0A4Y2JBC7"/>
<sequence>MVYAWCGIEGCGKHWGSNFSSSTWGAGSSRCVLSLHKDDEGPRNLTLSNVLFFLITGHLVPGPGDESSSRWCRGSLERGCQLRCRPRHLTEVQNYELGGNLLSIGRTEEKGFEVEFLNGEAKVTGKNGETVLTAKRKGRLCIIEEYKSSVLYITRTENEELWHRRMGHPHYNAIKKLDLTVSKSESSPTLNDPVFHLYTKKDETPKFP</sequence>
<dbReference type="EMBL" id="BGPR01003376">
    <property type="protein sequence ID" value="GBM87360.1"/>
    <property type="molecule type" value="Genomic_DNA"/>
</dbReference>
<gene>
    <name evidence="1" type="ORF">AVEN_112787_1</name>
</gene>
<dbReference type="OrthoDB" id="8029976at2759"/>
<protein>
    <recommendedName>
        <fullName evidence="3">GAG-pre-integrase domain-containing protein</fullName>
    </recommendedName>
</protein>